<accession>A0ABT4MRW7</accession>
<dbReference type="RefSeq" id="WP_143696154.1">
    <property type="nucleotide sequence ID" value="NZ_JAPWIE010000002.1"/>
</dbReference>
<protein>
    <submittedName>
        <fullName evidence="1">Uncharacterized protein</fullName>
    </submittedName>
</protein>
<gene>
    <name evidence="1" type="ORF">O4213_07055</name>
</gene>
<proteinExistence type="predicted"/>
<keyword evidence="2" id="KW-1185">Reference proteome</keyword>
<dbReference type="Proteomes" id="UP001067235">
    <property type="component" value="Unassembled WGS sequence"/>
</dbReference>
<sequence length="79" mass="8423">MGGKDDWAVGYPDGGVVEFGCNEAAARTTFEMLRAATWTTTGESVRPRLLMRTEHRGPYQEVAHGAASYATAVPSSSTS</sequence>
<organism evidence="1 2">
    <name type="scientific">Gordonia rubripertincta</name>
    <name type="common">Rhodococcus corallinus</name>
    <dbReference type="NCBI Taxonomy" id="36822"/>
    <lineage>
        <taxon>Bacteria</taxon>
        <taxon>Bacillati</taxon>
        <taxon>Actinomycetota</taxon>
        <taxon>Actinomycetes</taxon>
        <taxon>Mycobacteriales</taxon>
        <taxon>Gordoniaceae</taxon>
        <taxon>Gordonia</taxon>
    </lineage>
</organism>
<dbReference type="EMBL" id="JAPWIE010000002">
    <property type="protein sequence ID" value="MCZ4549733.1"/>
    <property type="molecule type" value="Genomic_DNA"/>
</dbReference>
<reference evidence="1" key="1">
    <citation type="submission" date="2022-12" db="EMBL/GenBank/DDBJ databases">
        <authorList>
            <person name="Krivoruchko A.V."/>
            <person name="Elkin A."/>
        </authorList>
    </citation>
    <scope>NUCLEOTIDE SEQUENCE</scope>
    <source>
        <strain evidence="1">IEGM 1388</strain>
    </source>
</reference>
<comment type="caution">
    <text evidence="1">The sequence shown here is derived from an EMBL/GenBank/DDBJ whole genome shotgun (WGS) entry which is preliminary data.</text>
</comment>
<name>A0ABT4MRW7_GORRU</name>
<evidence type="ECO:0000313" key="1">
    <source>
        <dbReference type="EMBL" id="MCZ4549733.1"/>
    </source>
</evidence>
<evidence type="ECO:0000313" key="2">
    <source>
        <dbReference type="Proteomes" id="UP001067235"/>
    </source>
</evidence>